<dbReference type="Pfam" id="PF14278">
    <property type="entry name" value="TetR_C_8"/>
    <property type="match status" value="1"/>
</dbReference>
<evidence type="ECO:0000313" key="4">
    <source>
        <dbReference type="EMBL" id="QBO35051.1"/>
    </source>
</evidence>
<dbReference type="RefSeq" id="WP_133362131.1">
    <property type="nucleotide sequence ID" value="NZ_CP037940.1"/>
</dbReference>
<dbReference type="PANTHER" id="PTHR43479">
    <property type="entry name" value="ACREF/ENVCD OPERON REPRESSOR-RELATED"/>
    <property type="match status" value="1"/>
</dbReference>
<evidence type="ECO:0000259" key="3">
    <source>
        <dbReference type="PROSITE" id="PS50977"/>
    </source>
</evidence>
<evidence type="ECO:0000313" key="5">
    <source>
        <dbReference type="Proteomes" id="UP000292886"/>
    </source>
</evidence>
<dbReference type="AlphaFoldDB" id="A0A4P6YR15"/>
<keyword evidence="5" id="KW-1185">Reference proteome</keyword>
<name>A0A4P6YR15_9LACO</name>
<sequence length="170" mass="19856">MPQSAVSLKYLKQALAEVLVRKELNNVTVQDIVRQAEVGRSTFYRHFLNLDDFYDWLQATMLDDILGQFAMGETDNTDFLKFYEYATENRILLQSFLKNRPWPEFSTRLYTVVLNNYMQLLATRPNSIPARIRAEFLIGGQISLVQWWLGETNPPTPQQMAKYHNELTSL</sequence>
<dbReference type="InterPro" id="IPR039532">
    <property type="entry name" value="TetR_C_Firmicutes"/>
</dbReference>
<dbReference type="KEGG" id="wei:EQG49_00585"/>
<evidence type="ECO:0000256" key="2">
    <source>
        <dbReference type="PROSITE-ProRule" id="PRU00335"/>
    </source>
</evidence>
<keyword evidence="1 2" id="KW-0238">DNA-binding</keyword>
<dbReference type="PANTHER" id="PTHR43479:SF7">
    <property type="entry name" value="TETR-FAMILY TRANSCRIPTIONAL REGULATOR"/>
    <property type="match status" value="1"/>
</dbReference>
<organism evidence="4 5">
    <name type="scientific">Periweissella cryptocerci</name>
    <dbReference type="NCBI Taxonomy" id="2506420"/>
    <lineage>
        <taxon>Bacteria</taxon>
        <taxon>Bacillati</taxon>
        <taxon>Bacillota</taxon>
        <taxon>Bacilli</taxon>
        <taxon>Lactobacillales</taxon>
        <taxon>Lactobacillaceae</taxon>
        <taxon>Periweissella</taxon>
    </lineage>
</organism>
<dbReference type="Gene3D" id="1.10.357.10">
    <property type="entry name" value="Tetracycline Repressor, domain 2"/>
    <property type="match status" value="1"/>
</dbReference>
<feature type="domain" description="HTH tetR-type" evidence="3">
    <location>
        <begin position="5"/>
        <end position="65"/>
    </location>
</feature>
<proteinExistence type="predicted"/>
<dbReference type="InterPro" id="IPR050624">
    <property type="entry name" value="HTH-type_Tx_Regulator"/>
</dbReference>
<feature type="DNA-binding region" description="H-T-H motif" evidence="2">
    <location>
        <begin position="28"/>
        <end position="47"/>
    </location>
</feature>
<evidence type="ECO:0000256" key="1">
    <source>
        <dbReference type="ARBA" id="ARBA00023125"/>
    </source>
</evidence>
<dbReference type="InterPro" id="IPR001647">
    <property type="entry name" value="HTH_TetR"/>
</dbReference>
<dbReference type="SUPFAM" id="SSF46689">
    <property type="entry name" value="Homeodomain-like"/>
    <property type="match status" value="1"/>
</dbReference>
<dbReference type="InterPro" id="IPR009057">
    <property type="entry name" value="Homeodomain-like_sf"/>
</dbReference>
<dbReference type="GO" id="GO:0003677">
    <property type="term" value="F:DNA binding"/>
    <property type="evidence" value="ECO:0007669"/>
    <property type="project" value="UniProtKB-UniRule"/>
</dbReference>
<dbReference type="Proteomes" id="UP000292886">
    <property type="component" value="Chromosome"/>
</dbReference>
<accession>A0A4P6YR15</accession>
<dbReference type="Pfam" id="PF00440">
    <property type="entry name" value="TetR_N"/>
    <property type="match status" value="1"/>
</dbReference>
<reference evidence="5" key="1">
    <citation type="submission" date="2019-03" db="EMBL/GenBank/DDBJ databases">
        <title>Weissella sp. 26KH-42 Genome sequencing.</title>
        <authorList>
            <person name="Heo J."/>
            <person name="Kim S.-J."/>
            <person name="Kim J.-S."/>
            <person name="Hong S.-B."/>
            <person name="Kwon S.-W."/>
        </authorList>
    </citation>
    <scope>NUCLEOTIDE SEQUENCE [LARGE SCALE GENOMIC DNA]</scope>
    <source>
        <strain evidence="5">26KH-42</strain>
    </source>
</reference>
<dbReference type="PROSITE" id="PS50977">
    <property type="entry name" value="HTH_TETR_2"/>
    <property type="match status" value="1"/>
</dbReference>
<dbReference type="OrthoDB" id="9810250at2"/>
<gene>
    <name evidence="4" type="ORF">EQG49_00585</name>
</gene>
<dbReference type="EMBL" id="CP037940">
    <property type="protein sequence ID" value="QBO35051.1"/>
    <property type="molecule type" value="Genomic_DNA"/>
</dbReference>
<protein>
    <submittedName>
        <fullName evidence="4">TetR/AcrR family transcriptional regulator</fullName>
    </submittedName>
</protein>